<feature type="domain" description="CN hydrolase" evidence="6">
    <location>
        <begin position="47"/>
        <end position="313"/>
    </location>
</feature>
<gene>
    <name evidence="7" type="primary">CG32754_4</name>
    <name evidence="7" type="ORF">g.24419</name>
</gene>
<dbReference type="InterPro" id="IPR036526">
    <property type="entry name" value="C-N_Hydrolase_sf"/>
</dbReference>
<evidence type="ECO:0000256" key="4">
    <source>
        <dbReference type="ARBA" id="ARBA00023180"/>
    </source>
</evidence>
<dbReference type="InterPro" id="IPR012101">
    <property type="entry name" value="Biotinidase-like_euk"/>
</dbReference>
<dbReference type="Pfam" id="PF19018">
    <property type="entry name" value="Vanin_C"/>
    <property type="match status" value="1"/>
</dbReference>
<keyword evidence="3" id="KW-0378">Hydrolase</keyword>
<evidence type="ECO:0000256" key="5">
    <source>
        <dbReference type="SAM" id="SignalP"/>
    </source>
</evidence>
<dbReference type="EMBL" id="GBXI01004706">
    <property type="protein sequence ID" value="JAD09586.1"/>
    <property type="molecule type" value="Transcribed_RNA"/>
</dbReference>
<keyword evidence="2 5" id="KW-0732">Signal</keyword>
<dbReference type="PROSITE" id="PS50263">
    <property type="entry name" value="CN_HYDROLASE"/>
    <property type="match status" value="1"/>
</dbReference>
<dbReference type="PANTHER" id="PTHR10609:SF14">
    <property type="entry name" value="BIOTINIDASE"/>
    <property type="match status" value="1"/>
</dbReference>
<dbReference type="Pfam" id="PF00795">
    <property type="entry name" value="CN_hydrolase"/>
    <property type="match status" value="1"/>
</dbReference>
<dbReference type="AlphaFoldDB" id="A0A0A1XF77"/>
<dbReference type="InterPro" id="IPR040154">
    <property type="entry name" value="Biotinidase/VNN"/>
</dbReference>
<evidence type="ECO:0000259" key="6">
    <source>
        <dbReference type="PROSITE" id="PS50263"/>
    </source>
</evidence>
<keyword evidence="4" id="KW-0325">Glycoprotein</keyword>
<sequence length="576" mass="64360">MNWRPLGNIKTLTLWLAFTLFLAHPTKQNPLTTTGADDTSTPQSFYYTAGVVEFRPAQNVPNALADNLAGYLEILSSEAAKATDIIVFPEGTLNTIDTATFVPDPTVELETTPCLLGNTSDYSDFLVQLSCAAREARKYVVINLTERAKCIVSKDDPRPCASNGINIFNTNVVFDREGQVISRYRKWNLYGEPKNTTYYTELEFFNTDFGVVFAHFIGFDILFYKPSQWLINLGHTDLIFPSMWFSQLPFLTSVQFQQSWAYKNDVNLLAAGASLPAIGSTGTGIYAGRAGPLLTVMNTGEGERRIYVARVPKKMFNNLSEQPVTAVTETVAQPHVATKRLNEADILLKRDYLDQYESILVDLKNASGRAQHTVCHKSFCCDFELQWHQLTAAGAGQYYSYRLGAYEGMRDEPGAESSNAIRNCAVFTCIGDDIADCGRTFPADFVQQPQIAFDRIVIDVDLQMGYPQLLMWNSLRDDLKPLAVNEFEWEEYEVLVDLVIMRHARYTLNTTTDNLLAFSLYGNYFDGLGFIDRPGTSFPPTSRPTTVDPNGGDGAGVLLQPIIMIWTLFGLLRVVV</sequence>
<name>A0A0A1XF77_ZEUCU</name>
<protein>
    <submittedName>
        <fullName evidence="7">Vanin-like protein 1</fullName>
    </submittedName>
</protein>
<organism evidence="7">
    <name type="scientific">Zeugodacus cucurbitae</name>
    <name type="common">Melon fruit fly</name>
    <name type="synonym">Bactrocera cucurbitae</name>
    <dbReference type="NCBI Taxonomy" id="28588"/>
    <lineage>
        <taxon>Eukaryota</taxon>
        <taxon>Metazoa</taxon>
        <taxon>Ecdysozoa</taxon>
        <taxon>Arthropoda</taxon>
        <taxon>Hexapoda</taxon>
        <taxon>Insecta</taxon>
        <taxon>Pterygota</taxon>
        <taxon>Neoptera</taxon>
        <taxon>Endopterygota</taxon>
        <taxon>Diptera</taxon>
        <taxon>Brachycera</taxon>
        <taxon>Muscomorpha</taxon>
        <taxon>Tephritoidea</taxon>
        <taxon>Tephritidae</taxon>
        <taxon>Zeugodacus</taxon>
        <taxon>Zeugodacus</taxon>
    </lineage>
</organism>
<evidence type="ECO:0000256" key="3">
    <source>
        <dbReference type="ARBA" id="ARBA00022801"/>
    </source>
</evidence>
<dbReference type="CDD" id="cd07567">
    <property type="entry name" value="biotinidase_like"/>
    <property type="match status" value="1"/>
</dbReference>
<dbReference type="GO" id="GO:0016811">
    <property type="term" value="F:hydrolase activity, acting on carbon-nitrogen (but not peptide) bonds, in linear amides"/>
    <property type="evidence" value="ECO:0007669"/>
    <property type="project" value="InterPro"/>
</dbReference>
<evidence type="ECO:0000313" key="7">
    <source>
        <dbReference type="EMBL" id="JAD09586.1"/>
    </source>
</evidence>
<dbReference type="InterPro" id="IPR003010">
    <property type="entry name" value="C-N_Hydrolase"/>
</dbReference>
<dbReference type="InterPro" id="IPR043957">
    <property type="entry name" value="Vanin_C"/>
</dbReference>
<dbReference type="PANTHER" id="PTHR10609">
    <property type="entry name" value="BIOTINIDASE-RELATED"/>
    <property type="match status" value="1"/>
</dbReference>
<comment type="similarity">
    <text evidence="1">Belongs to the carbon-nitrogen hydrolase superfamily. BTD/VNN family.</text>
</comment>
<evidence type="ECO:0000256" key="1">
    <source>
        <dbReference type="ARBA" id="ARBA00008225"/>
    </source>
</evidence>
<feature type="signal peptide" evidence="5">
    <location>
        <begin position="1"/>
        <end position="28"/>
    </location>
</feature>
<accession>A0A0A1XF77</accession>
<dbReference type="SUPFAM" id="SSF56317">
    <property type="entry name" value="Carbon-nitrogen hydrolase"/>
    <property type="match status" value="1"/>
</dbReference>
<reference evidence="7" key="2">
    <citation type="journal article" date="2015" name="Gigascience">
        <title>Reconstructing a comprehensive transcriptome assembly of a white-pupal translocated strain of the pest fruit fly Bactrocera cucurbitae.</title>
        <authorList>
            <person name="Sim S.B."/>
            <person name="Calla B."/>
            <person name="Hall B."/>
            <person name="DeRego T."/>
            <person name="Geib S.M."/>
        </authorList>
    </citation>
    <scope>NUCLEOTIDE SEQUENCE</scope>
</reference>
<proteinExistence type="inferred from homology"/>
<reference evidence="7" key="1">
    <citation type="submission" date="2014-11" db="EMBL/GenBank/DDBJ databases">
        <authorList>
            <person name="Geib S."/>
        </authorList>
    </citation>
    <scope>NUCLEOTIDE SEQUENCE</scope>
</reference>
<evidence type="ECO:0000256" key="2">
    <source>
        <dbReference type="ARBA" id="ARBA00022729"/>
    </source>
</evidence>
<dbReference type="Gene3D" id="3.60.110.10">
    <property type="entry name" value="Carbon-nitrogen hydrolase"/>
    <property type="match status" value="1"/>
</dbReference>
<feature type="chain" id="PRO_5001983636" evidence="5">
    <location>
        <begin position="29"/>
        <end position="576"/>
    </location>
</feature>